<evidence type="ECO:0000259" key="8">
    <source>
        <dbReference type="PROSITE" id="PS50287"/>
    </source>
</evidence>
<evidence type="ECO:0000256" key="7">
    <source>
        <dbReference type="PROSITE-ProRule" id="PRU00196"/>
    </source>
</evidence>
<reference evidence="9" key="2">
    <citation type="submission" date="2025-08" db="UniProtKB">
        <authorList>
            <consortium name="Ensembl"/>
        </authorList>
    </citation>
    <scope>IDENTIFICATION</scope>
</reference>
<keyword evidence="2" id="KW-0964">Secreted</keyword>
<dbReference type="GO" id="GO:0016020">
    <property type="term" value="C:membrane"/>
    <property type="evidence" value="ECO:0007669"/>
    <property type="project" value="InterPro"/>
</dbReference>
<feature type="disulfide bond" evidence="7">
    <location>
        <begin position="18"/>
        <end position="82"/>
    </location>
</feature>
<reference evidence="9" key="3">
    <citation type="submission" date="2025-09" db="UniProtKB">
        <authorList>
            <consortium name="Ensembl"/>
        </authorList>
    </citation>
    <scope>IDENTIFICATION</scope>
</reference>
<dbReference type="GeneTree" id="ENSGT00940000155987"/>
<dbReference type="AlphaFoldDB" id="W5LVK8"/>
<dbReference type="SMART" id="SM00202">
    <property type="entry name" value="SR"/>
    <property type="match status" value="1"/>
</dbReference>
<dbReference type="Gene3D" id="3.10.250.10">
    <property type="entry name" value="SRCR-like domain"/>
    <property type="match status" value="1"/>
</dbReference>
<dbReference type="SUPFAM" id="SSF56487">
    <property type="entry name" value="SRCR-like"/>
    <property type="match status" value="1"/>
</dbReference>
<dbReference type="Bgee" id="ENSLOCG00000000151">
    <property type="expression patterns" value="Expressed in muscle tissue"/>
</dbReference>
<name>W5LVK8_LEPOC</name>
<organism evidence="9 10">
    <name type="scientific">Lepisosteus oculatus</name>
    <name type="common">Spotted gar</name>
    <dbReference type="NCBI Taxonomy" id="7918"/>
    <lineage>
        <taxon>Eukaryota</taxon>
        <taxon>Metazoa</taxon>
        <taxon>Chordata</taxon>
        <taxon>Craniata</taxon>
        <taxon>Vertebrata</taxon>
        <taxon>Euteleostomi</taxon>
        <taxon>Actinopterygii</taxon>
        <taxon>Neopterygii</taxon>
        <taxon>Holostei</taxon>
        <taxon>Semionotiformes</taxon>
        <taxon>Lepisosteidae</taxon>
        <taxon>Lepisosteus</taxon>
    </lineage>
</organism>
<keyword evidence="6" id="KW-0325">Glycoprotein</keyword>
<dbReference type="Proteomes" id="UP000018468">
    <property type="component" value="Unassembled WGS sequence"/>
</dbReference>
<sequence length="101" mass="11075">LCSGRVEVNHKNTWTSVCDSDFDWQDTEVVCRELDCGAPSVIHRGAHFRQGQGPLGSEQFQCTGQESKLKHCPTAARPEQSCSQSRALGLTCTGYTGFRLA</sequence>
<dbReference type="InterPro" id="IPR001190">
    <property type="entry name" value="SRCR"/>
</dbReference>
<dbReference type="HOGENOM" id="CLU_002555_6_1_1"/>
<dbReference type="Pfam" id="PF00530">
    <property type="entry name" value="SRCR"/>
    <property type="match status" value="1"/>
</dbReference>
<feature type="disulfide bond" evidence="7">
    <location>
        <begin position="62"/>
        <end position="72"/>
    </location>
</feature>
<dbReference type="InterPro" id="IPR036772">
    <property type="entry name" value="SRCR-like_dom_sf"/>
</dbReference>
<keyword evidence="10" id="KW-1185">Reference proteome</keyword>
<evidence type="ECO:0000256" key="3">
    <source>
        <dbReference type="ARBA" id="ARBA00022729"/>
    </source>
</evidence>
<evidence type="ECO:0000256" key="1">
    <source>
        <dbReference type="ARBA" id="ARBA00004613"/>
    </source>
</evidence>
<dbReference type="PANTHER" id="PTHR48071:SF15">
    <property type="entry name" value="SRCR DOMAIN-CONTAINING PROTEIN"/>
    <property type="match status" value="1"/>
</dbReference>
<protein>
    <recommendedName>
        <fullName evidence="8">SRCR domain-containing protein</fullName>
    </recommendedName>
</protein>
<evidence type="ECO:0000256" key="6">
    <source>
        <dbReference type="ARBA" id="ARBA00023180"/>
    </source>
</evidence>
<evidence type="ECO:0000313" key="9">
    <source>
        <dbReference type="Ensembl" id="ENSLOCP00000000165.1"/>
    </source>
</evidence>
<dbReference type="PANTHER" id="PTHR48071">
    <property type="entry name" value="SRCR DOMAIN-CONTAINING PROTEIN"/>
    <property type="match status" value="1"/>
</dbReference>
<keyword evidence="3" id="KW-0732">Signal</keyword>
<dbReference type="PROSITE" id="PS50287">
    <property type="entry name" value="SRCR_2"/>
    <property type="match status" value="1"/>
</dbReference>
<reference evidence="10" key="1">
    <citation type="submission" date="2011-12" db="EMBL/GenBank/DDBJ databases">
        <title>The Draft Genome of Lepisosteus oculatus.</title>
        <authorList>
            <consortium name="The Broad Institute Genome Assembly &amp; Analysis Group"/>
            <consortium name="Computational R&amp;D Group"/>
            <consortium name="and Sequencing Platform"/>
            <person name="Di Palma F."/>
            <person name="Alfoldi J."/>
            <person name="Johnson J."/>
            <person name="Berlin A."/>
            <person name="Gnerre S."/>
            <person name="Jaffe D."/>
            <person name="MacCallum I."/>
            <person name="Young S."/>
            <person name="Walker B.J."/>
            <person name="Lander E.S."/>
            <person name="Lindblad-Toh K."/>
        </authorList>
    </citation>
    <scope>NUCLEOTIDE SEQUENCE [LARGE SCALE GENOMIC DNA]</scope>
</reference>
<feature type="disulfide bond" evidence="7">
    <location>
        <begin position="31"/>
        <end position="92"/>
    </location>
</feature>
<keyword evidence="5 7" id="KW-1015">Disulfide bond</keyword>
<keyword evidence="4" id="KW-0677">Repeat</keyword>
<evidence type="ECO:0000313" key="10">
    <source>
        <dbReference type="Proteomes" id="UP000018468"/>
    </source>
</evidence>
<evidence type="ECO:0000256" key="2">
    <source>
        <dbReference type="ARBA" id="ARBA00022525"/>
    </source>
</evidence>
<dbReference type="Ensembl" id="ENSLOCT00000000165.1">
    <property type="protein sequence ID" value="ENSLOCP00000000165.1"/>
    <property type="gene ID" value="ENSLOCG00000000151.1"/>
</dbReference>
<accession>W5LVK8</accession>
<feature type="domain" description="SRCR" evidence="8">
    <location>
        <begin position="1"/>
        <end position="93"/>
    </location>
</feature>
<dbReference type="PRINTS" id="PR00258">
    <property type="entry name" value="SPERACTRCPTR"/>
</dbReference>
<dbReference type="InParanoid" id="W5LVK8"/>
<evidence type="ECO:0000256" key="5">
    <source>
        <dbReference type="ARBA" id="ARBA00023157"/>
    </source>
</evidence>
<evidence type="ECO:0000256" key="4">
    <source>
        <dbReference type="ARBA" id="ARBA00022737"/>
    </source>
</evidence>
<dbReference type="FunFam" id="3.10.250.10:FF:000013">
    <property type="entry name" value="CD163 molecule like 1"/>
    <property type="match status" value="1"/>
</dbReference>
<comment type="subcellular location">
    <subcellularLocation>
        <location evidence="1">Secreted</location>
    </subcellularLocation>
</comment>
<proteinExistence type="predicted"/>